<evidence type="ECO:0000256" key="5">
    <source>
        <dbReference type="RuleBase" id="RU367124"/>
    </source>
</evidence>
<evidence type="ECO:0000256" key="4">
    <source>
        <dbReference type="ARBA" id="ARBA00022729"/>
    </source>
</evidence>
<comment type="function">
    <text evidence="5">Effector that suppresses plant defense responses during pathogen infection.</text>
</comment>
<protein>
    <recommendedName>
        <fullName evidence="5">RxLR effector protein</fullName>
    </recommendedName>
</protein>
<evidence type="ECO:0000256" key="3">
    <source>
        <dbReference type="ARBA" id="ARBA00022525"/>
    </source>
</evidence>
<dbReference type="InterPro" id="IPR031825">
    <property type="entry name" value="RXLR"/>
</dbReference>
<evidence type="ECO:0000313" key="6">
    <source>
        <dbReference type="EMBL" id="ETM44659.1"/>
    </source>
</evidence>
<dbReference type="VEuPathDB" id="FungiDB:PPTG_01916"/>
<dbReference type="EMBL" id="KI693297">
    <property type="protein sequence ID" value="ETM44659.1"/>
    <property type="molecule type" value="Genomic_DNA"/>
</dbReference>
<keyword evidence="4 5" id="KW-0732">Signal</keyword>
<accession>W2NAC9</accession>
<comment type="subcellular location">
    <subcellularLocation>
        <location evidence="1 5">Secreted</location>
    </subcellularLocation>
</comment>
<proteinExistence type="inferred from homology"/>
<feature type="non-terminal residue" evidence="6">
    <location>
        <position position="1"/>
    </location>
</feature>
<gene>
    <name evidence="6" type="ORF">L914_10130</name>
</gene>
<feature type="chain" id="PRO_5044961541" description="RxLR effector protein" evidence="5">
    <location>
        <begin position="32"/>
        <end position="132"/>
    </location>
</feature>
<evidence type="ECO:0000256" key="1">
    <source>
        <dbReference type="ARBA" id="ARBA00004613"/>
    </source>
</evidence>
<dbReference type="Pfam" id="PF16810">
    <property type="entry name" value="RXLR"/>
    <property type="match status" value="1"/>
</dbReference>
<dbReference type="Proteomes" id="UP000054532">
    <property type="component" value="Unassembled WGS sequence"/>
</dbReference>
<comment type="similarity">
    <text evidence="2 5">Belongs to the RxLR effector family.</text>
</comment>
<reference evidence="6" key="1">
    <citation type="submission" date="2013-11" db="EMBL/GenBank/DDBJ databases">
        <title>The Genome Sequence of Phytophthora parasitica IAC_01/95.</title>
        <authorList>
            <consortium name="The Broad Institute Genomics Platform"/>
            <person name="Russ C."/>
            <person name="Tyler B."/>
            <person name="Panabieres F."/>
            <person name="Shan W."/>
            <person name="Tripathy S."/>
            <person name="Grunwald N."/>
            <person name="Machado M."/>
            <person name="Johnson C.S."/>
            <person name="Arredondo F."/>
            <person name="Hong C."/>
            <person name="Coffey M."/>
            <person name="Young S.K."/>
            <person name="Zeng Q."/>
            <person name="Gargeya S."/>
            <person name="Fitzgerald M."/>
            <person name="Abouelleil A."/>
            <person name="Alvarado L."/>
            <person name="Chapman S.B."/>
            <person name="Gainer-Dewar J."/>
            <person name="Goldberg J."/>
            <person name="Griggs A."/>
            <person name="Gujja S."/>
            <person name="Hansen M."/>
            <person name="Howarth C."/>
            <person name="Imamovic A."/>
            <person name="Ireland A."/>
            <person name="Larimer J."/>
            <person name="McCowan C."/>
            <person name="Murphy C."/>
            <person name="Pearson M."/>
            <person name="Poon T.W."/>
            <person name="Priest M."/>
            <person name="Roberts A."/>
            <person name="Saif S."/>
            <person name="Shea T."/>
            <person name="Sykes S."/>
            <person name="Wortman J."/>
            <person name="Nusbaum C."/>
            <person name="Birren B."/>
        </authorList>
    </citation>
    <scope>NUCLEOTIDE SEQUENCE [LARGE SCALE GENOMIC DNA]</scope>
    <source>
        <strain evidence="6">IAC_01/95</strain>
    </source>
</reference>
<sequence length="132" mass="14518">SAPKPTTNQHNMRLSQVLLVIAAAMLAASDALSDSDVASISKGALPSGPSQRLLRTHHAYDTTANVEERAAPLERINSLAKKFDIDLDKAARDAGYWTTIKSDVLERYQAALSKLHKKFKTKKAPLYSEDHF</sequence>
<feature type="signal peptide" evidence="5">
    <location>
        <begin position="1"/>
        <end position="31"/>
    </location>
</feature>
<organism evidence="6">
    <name type="scientific">Phytophthora nicotianae</name>
    <name type="common">Potato buckeye rot agent</name>
    <name type="synonym">Phytophthora parasitica</name>
    <dbReference type="NCBI Taxonomy" id="4792"/>
    <lineage>
        <taxon>Eukaryota</taxon>
        <taxon>Sar</taxon>
        <taxon>Stramenopiles</taxon>
        <taxon>Oomycota</taxon>
        <taxon>Peronosporomycetes</taxon>
        <taxon>Peronosporales</taxon>
        <taxon>Peronosporaceae</taxon>
        <taxon>Phytophthora</taxon>
    </lineage>
</organism>
<keyword evidence="3 5" id="KW-0964">Secreted</keyword>
<evidence type="ECO:0000256" key="2">
    <source>
        <dbReference type="ARBA" id="ARBA00010400"/>
    </source>
</evidence>
<comment type="domain">
    <text evidence="5">The RxLR-dEER motif acts to carry the protein into the host cell cytoplasm through binding to cell surface phosphatidylinositol-3-phosphate.</text>
</comment>
<name>W2NAC9_PHYNI</name>
<dbReference type="AlphaFoldDB" id="W2NAC9"/>